<keyword evidence="13" id="KW-0770">Synapse</keyword>
<evidence type="ECO:0000256" key="21">
    <source>
        <dbReference type="ARBA" id="ARBA00072775"/>
    </source>
</evidence>
<keyword evidence="11" id="KW-0221">Differentiation</keyword>
<dbReference type="PANTHER" id="PTHR23119:SF57">
    <property type="entry name" value="PROTEIN SCRIBBLE HOMOLOG"/>
    <property type="match status" value="1"/>
</dbReference>
<protein>
    <recommendedName>
        <fullName evidence="21">Protein scribble homolog</fullName>
    </recommendedName>
</protein>
<feature type="region of interest" description="Disordered" evidence="23">
    <location>
        <begin position="1832"/>
        <end position="1859"/>
    </location>
</feature>
<feature type="region of interest" description="Disordered" evidence="23">
    <location>
        <begin position="1742"/>
        <end position="1794"/>
    </location>
</feature>
<feature type="region of interest" description="Disordered" evidence="23">
    <location>
        <begin position="596"/>
        <end position="618"/>
    </location>
</feature>
<dbReference type="GO" id="GO:0005737">
    <property type="term" value="C:cytoplasm"/>
    <property type="evidence" value="ECO:0007669"/>
    <property type="project" value="UniProtKB-SubCell"/>
</dbReference>
<feature type="compositionally biased region" description="Basic and acidic residues" evidence="23">
    <location>
        <begin position="666"/>
        <end position="675"/>
    </location>
</feature>
<feature type="compositionally biased region" description="Acidic residues" evidence="23">
    <location>
        <begin position="1710"/>
        <end position="1721"/>
    </location>
</feature>
<keyword evidence="12" id="KW-0965">Cell junction</keyword>
<feature type="region of interest" description="Disordered" evidence="23">
    <location>
        <begin position="630"/>
        <end position="675"/>
    </location>
</feature>
<evidence type="ECO:0000256" key="9">
    <source>
        <dbReference type="ARBA" id="ARBA00022614"/>
    </source>
</evidence>
<dbReference type="GO" id="GO:0043113">
    <property type="term" value="P:receptor clustering"/>
    <property type="evidence" value="ECO:0007669"/>
    <property type="project" value="TreeGrafter"/>
</dbReference>
<dbReference type="InterPro" id="IPR032675">
    <property type="entry name" value="LRR_dom_sf"/>
</dbReference>
<keyword evidence="15" id="KW-0472">Membrane</keyword>
<feature type="region of interest" description="Disordered" evidence="23">
    <location>
        <begin position="1507"/>
        <end position="1558"/>
    </location>
</feature>
<dbReference type="KEGG" id="tng:GSTEN00025568G001"/>
<feature type="compositionally biased region" description="Basic and acidic residues" evidence="23">
    <location>
        <begin position="1771"/>
        <end position="1794"/>
    </location>
</feature>
<gene>
    <name evidence="25" type="ORF">GSTENG00025568001</name>
</gene>
<dbReference type="FunFam" id="3.80.10.10:FF:000937">
    <property type="entry name" value="Scribbled planar cell polarity protein"/>
    <property type="match status" value="1"/>
</dbReference>
<evidence type="ECO:0000256" key="23">
    <source>
        <dbReference type="SAM" id="MobiDB-lite"/>
    </source>
</evidence>
<keyword evidence="10" id="KW-0677">Repeat</keyword>
<evidence type="ECO:0000256" key="11">
    <source>
        <dbReference type="ARBA" id="ARBA00022782"/>
    </source>
</evidence>
<dbReference type="FunFam" id="2.30.42.10:FF:000041">
    <property type="entry name" value="protein scribble homolog isoform X1"/>
    <property type="match status" value="1"/>
</dbReference>
<evidence type="ECO:0000256" key="7">
    <source>
        <dbReference type="ARBA" id="ARBA00022490"/>
    </source>
</evidence>
<dbReference type="FunFam" id="2.30.42.10:FF:000074">
    <property type="entry name" value="protein scribble homolog isoform X2"/>
    <property type="match status" value="1"/>
</dbReference>
<feature type="region of interest" description="Disordered" evidence="23">
    <location>
        <begin position="988"/>
        <end position="1022"/>
    </location>
</feature>
<dbReference type="Gene3D" id="2.30.42.10">
    <property type="match status" value="4"/>
</dbReference>
<dbReference type="InterPro" id="IPR055414">
    <property type="entry name" value="LRR_R13L4/SHOC2-like"/>
</dbReference>
<evidence type="ECO:0000256" key="19">
    <source>
        <dbReference type="ARBA" id="ARBA00034106"/>
    </source>
</evidence>
<dbReference type="SMART" id="SM00228">
    <property type="entry name" value="PDZ"/>
    <property type="match status" value="4"/>
</dbReference>
<feature type="compositionally biased region" description="Basic and acidic residues" evidence="23">
    <location>
        <begin position="601"/>
        <end position="612"/>
    </location>
</feature>
<dbReference type="GO" id="GO:0098793">
    <property type="term" value="C:presynapse"/>
    <property type="evidence" value="ECO:0007669"/>
    <property type="project" value="UniProtKB-SubCell"/>
</dbReference>
<feature type="region of interest" description="Disordered" evidence="23">
    <location>
        <begin position="479"/>
        <end position="503"/>
    </location>
</feature>
<reference evidence="25" key="1">
    <citation type="journal article" date="2004" name="Nature">
        <title>Genome duplication in the teleost fish Tetraodon nigroviridis reveals the early vertebrate proto-karyotype.</title>
        <authorList>
            <person name="Jaillon O."/>
            <person name="Aury J.-M."/>
            <person name="Brunet F."/>
            <person name="Petit J.-L."/>
            <person name="Stange-Thomann N."/>
            <person name="Mauceli E."/>
            <person name="Bouneau L."/>
            <person name="Fischer C."/>
            <person name="Ozouf-Costaz C."/>
            <person name="Bernot A."/>
            <person name="Nicaud S."/>
            <person name="Jaffe D."/>
            <person name="Fisher S."/>
            <person name="Lutfalla G."/>
            <person name="Dossat C."/>
            <person name="Segurens B."/>
            <person name="Dasilva C."/>
            <person name="Salanoubat M."/>
            <person name="Levy M."/>
            <person name="Boudet N."/>
            <person name="Castellano S."/>
            <person name="Anthouard V."/>
            <person name="Jubin C."/>
            <person name="Castelli V."/>
            <person name="Katinka M."/>
            <person name="Vacherie B."/>
            <person name="Biemont C."/>
            <person name="Skalli Z."/>
            <person name="Cattolico L."/>
            <person name="Poulain J."/>
            <person name="De Berardinis V."/>
            <person name="Cruaud C."/>
            <person name="Duprat S."/>
            <person name="Brottier P."/>
            <person name="Coutanceau J.-P."/>
            <person name="Gouzy J."/>
            <person name="Parra G."/>
            <person name="Lardier G."/>
            <person name="Chapple C."/>
            <person name="McKernan K.J."/>
            <person name="McEwan P."/>
            <person name="Bosak S."/>
            <person name="Kellis M."/>
            <person name="Volff J.-N."/>
            <person name="Guigo R."/>
            <person name="Zody M.C."/>
            <person name="Mesirov J."/>
            <person name="Lindblad-Toh K."/>
            <person name="Birren B."/>
            <person name="Nusbaum C."/>
            <person name="Kahn D."/>
            <person name="Robinson-Rechavi M."/>
            <person name="Laudet V."/>
            <person name="Schachter V."/>
            <person name="Quetier F."/>
            <person name="Saurin W."/>
            <person name="Scarpelli C."/>
            <person name="Wincker P."/>
            <person name="Lander E.S."/>
            <person name="Weissenbach J."/>
            <person name="Roest Crollius H."/>
        </authorList>
    </citation>
    <scope>NUCLEOTIDE SEQUENCE [LARGE SCALE GENOMIC DNA]</scope>
</reference>
<evidence type="ECO:0000256" key="8">
    <source>
        <dbReference type="ARBA" id="ARBA00022553"/>
    </source>
</evidence>
<evidence type="ECO:0000256" key="22">
    <source>
        <dbReference type="SAM" id="Coils"/>
    </source>
</evidence>
<dbReference type="GO" id="GO:0030154">
    <property type="term" value="P:cell differentiation"/>
    <property type="evidence" value="ECO:0007669"/>
    <property type="project" value="UniProtKB-KW"/>
</dbReference>
<comment type="subcellular location">
    <subcellularLocation>
        <location evidence="4">Cell junction</location>
        <location evidence="4">Adherens junction</location>
    </subcellularLocation>
    <subcellularLocation>
        <location evidence="1">Cell membrane</location>
        <topology evidence="1">Peripheral membrane protein</topology>
    </subcellularLocation>
    <subcellularLocation>
        <location evidence="3">Cell projection</location>
        <location evidence="3">Lamellipodium</location>
    </subcellularLocation>
    <subcellularLocation>
        <location evidence="2">Cytoplasm</location>
    </subcellularLocation>
    <subcellularLocation>
        <location evidence="20">Postsynapse</location>
    </subcellularLocation>
    <subcellularLocation>
        <location evidence="19">Presynapse</location>
    </subcellularLocation>
</comment>
<keyword evidence="18" id="KW-0449">Lipoprotein</keyword>
<keyword evidence="17" id="KW-0966">Cell projection</keyword>
<dbReference type="InterPro" id="IPR001611">
    <property type="entry name" value="Leu-rich_rpt"/>
</dbReference>
<keyword evidence="6" id="KW-1003">Cell membrane</keyword>
<feature type="compositionally biased region" description="Basic and acidic residues" evidence="23">
    <location>
        <begin position="631"/>
        <end position="640"/>
    </location>
</feature>
<evidence type="ECO:0000256" key="2">
    <source>
        <dbReference type="ARBA" id="ARBA00004496"/>
    </source>
</evidence>
<feature type="compositionally biased region" description="Basic and acidic residues" evidence="23">
    <location>
        <begin position="727"/>
        <end position="737"/>
    </location>
</feature>
<dbReference type="PROSITE" id="PS51450">
    <property type="entry name" value="LRR"/>
    <property type="match status" value="5"/>
</dbReference>
<dbReference type="FunFam" id="3.80.10.10:FF:000036">
    <property type="entry name" value="protein scribble homolog isoform X1"/>
    <property type="match status" value="1"/>
</dbReference>
<feature type="domain" description="PDZ" evidence="24">
    <location>
        <begin position="1037"/>
        <end position="1126"/>
    </location>
</feature>
<dbReference type="FunFam" id="3.80.10.10:FF:000064">
    <property type="entry name" value="Scribbled planar cell polarity protein"/>
    <property type="match status" value="1"/>
</dbReference>
<feature type="region of interest" description="Disordered" evidence="23">
    <location>
        <begin position="1633"/>
        <end position="1726"/>
    </location>
</feature>
<dbReference type="PANTHER" id="PTHR23119">
    <property type="entry name" value="DISCS LARGE"/>
    <property type="match status" value="1"/>
</dbReference>
<evidence type="ECO:0000256" key="13">
    <source>
        <dbReference type="ARBA" id="ARBA00023018"/>
    </source>
</evidence>
<dbReference type="GO" id="GO:0098609">
    <property type="term" value="P:cell-cell adhesion"/>
    <property type="evidence" value="ECO:0007669"/>
    <property type="project" value="TreeGrafter"/>
</dbReference>
<dbReference type="Pfam" id="PF23598">
    <property type="entry name" value="LRR_14"/>
    <property type="match status" value="1"/>
</dbReference>
<evidence type="ECO:0000256" key="17">
    <source>
        <dbReference type="ARBA" id="ARBA00023273"/>
    </source>
</evidence>
<evidence type="ECO:0000313" key="25">
    <source>
        <dbReference type="EMBL" id="CAG05515.1"/>
    </source>
</evidence>
<feature type="domain" description="PDZ" evidence="24">
    <location>
        <begin position="1133"/>
        <end position="1221"/>
    </location>
</feature>
<dbReference type="CDD" id="cd06703">
    <property type="entry name" value="PDZ2_Scribble-like"/>
    <property type="match status" value="1"/>
</dbReference>
<keyword evidence="5" id="KW-0217">Developmental protein</keyword>
<dbReference type="FunFam" id="2.30.42.10:FF:000114">
    <property type="entry name" value="protein scribble homolog isoform X1"/>
    <property type="match status" value="1"/>
</dbReference>
<evidence type="ECO:0000256" key="20">
    <source>
        <dbReference type="ARBA" id="ARBA00034110"/>
    </source>
</evidence>
<evidence type="ECO:0000256" key="18">
    <source>
        <dbReference type="ARBA" id="ARBA00023288"/>
    </source>
</evidence>
<accession>Q4S1G7</accession>
<dbReference type="GO" id="GO:0045197">
    <property type="term" value="P:establishment or maintenance of epithelial cell apical/basal polarity"/>
    <property type="evidence" value="ECO:0007669"/>
    <property type="project" value="TreeGrafter"/>
</dbReference>
<proteinExistence type="predicted"/>
<dbReference type="GO" id="GO:0014069">
    <property type="term" value="C:postsynaptic density"/>
    <property type="evidence" value="ECO:0007669"/>
    <property type="project" value="TreeGrafter"/>
</dbReference>
<keyword evidence="14 22" id="KW-0175">Coiled coil</keyword>
<dbReference type="InterPro" id="IPR036034">
    <property type="entry name" value="PDZ_sf"/>
</dbReference>
<reference evidence="25" key="2">
    <citation type="submission" date="2004-02" db="EMBL/GenBank/DDBJ databases">
        <authorList>
            <consortium name="Genoscope"/>
            <consortium name="Whitehead Institute Centre for Genome Research"/>
        </authorList>
    </citation>
    <scope>NUCLEOTIDE SEQUENCE</scope>
</reference>
<evidence type="ECO:0000256" key="1">
    <source>
        <dbReference type="ARBA" id="ARBA00004202"/>
    </source>
</evidence>
<dbReference type="InterPro" id="IPR050614">
    <property type="entry name" value="Synaptic_Scaffolding_LAP-MAGUK"/>
</dbReference>
<evidence type="ECO:0000256" key="14">
    <source>
        <dbReference type="ARBA" id="ARBA00023054"/>
    </source>
</evidence>
<dbReference type="Pfam" id="PF00595">
    <property type="entry name" value="PDZ"/>
    <property type="match status" value="4"/>
</dbReference>
<dbReference type="EMBL" id="CAAE01014768">
    <property type="protein sequence ID" value="CAG05515.1"/>
    <property type="molecule type" value="Genomic_DNA"/>
</dbReference>
<dbReference type="GO" id="GO:0045211">
    <property type="term" value="C:postsynaptic membrane"/>
    <property type="evidence" value="ECO:0007669"/>
    <property type="project" value="TreeGrafter"/>
</dbReference>
<dbReference type="CDD" id="cd06701">
    <property type="entry name" value="PDZ4_Scribble-like"/>
    <property type="match status" value="1"/>
</dbReference>
<evidence type="ECO:0000256" key="6">
    <source>
        <dbReference type="ARBA" id="ARBA00022475"/>
    </source>
</evidence>
<feature type="region of interest" description="Disordered" evidence="23">
    <location>
        <begin position="699"/>
        <end position="743"/>
    </location>
</feature>
<evidence type="ECO:0000256" key="10">
    <source>
        <dbReference type="ARBA" id="ARBA00022737"/>
    </source>
</evidence>
<feature type="domain" description="PDZ" evidence="24">
    <location>
        <begin position="900"/>
        <end position="988"/>
    </location>
</feature>
<evidence type="ECO:0000256" key="16">
    <source>
        <dbReference type="ARBA" id="ARBA00023139"/>
    </source>
</evidence>
<dbReference type="SUPFAM" id="SSF50156">
    <property type="entry name" value="PDZ domain-like"/>
    <property type="match status" value="4"/>
</dbReference>
<evidence type="ECO:0000256" key="3">
    <source>
        <dbReference type="ARBA" id="ARBA00004510"/>
    </source>
</evidence>
<name>Q4S1G7_TETNG</name>
<feature type="compositionally biased region" description="Acidic residues" evidence="23">
    <location>
        <begin position="641"/>
        <end position="659"/>
    </location>
</feature>
<keyword evidence="7" id="KW-0963">Cytoplasm</keyword>
<dbReference type="FunFam" id="2.30.42.10:FF:000064">
    <property type="entry name" value="protein lap4 isoform X1"/>
    <property type="match status" value="1"/>
</dbReference>
<feature type="domain" description="PDZ" evidence="24">
    <location>
        <begin position="768"/>
        <end position="855"/>
    </location>
</feature>
<evidence type="ECO:0000259" key="24">
    <source>
        <dbReference type="PROSITE" id="PS50106"/>
    </source>
</evidence>
<organism evidence="25">
    <name type="scientific">Tetraodon nigroviridis</name>
    <name type="common">Spotted green pufferfish</name>
    <name type="synonym">Chelonodon nigroviridis</name>
    <dbReference type="NCBI Taxonomy" id="99883"/>
    <lineage>
        <taxon>Eukaryota</taxon>
        <taxon>Metazoa</taxon>
        <taxon>Chordata</taxon>
        <taxon>Craniata</taxon>
        <taxon>Vertebrata</taxon>
        <taxon>Euteleostomi</taxon>
        <taxon>Actinopterygii</taxon>
        <taxon>Neopterygii</taxon>
        <taxon>Teleostei</taxon>
        <taxon>Neoteleostei</taxon>
        <taxon>Acanthomorphata</taxon>
        <taxon>Eupercaria</taxon>
        <taxon>Tetraodontiformes</taxon>
        <taxon>Tetradontoidea</taxon>
        <taxon>Tetraodontidae</taxon>
        <taxon>Tetraodon</taxon>
    </lineage>
</organism>
<dbReference type="PROSITE" id="PS50106">
    <property type="entry name" value="PDZ"/>
    <property type="match status" value="4"/>
</dbReference>
<keyword evidence="8" id="KW-0597">Phosphoprotein</keyword>
<dbReference type="CDD" id="cd06704">
    <property type="entry name" value="PDZ1_Scribble-like"/>
    <property type="match status" value="1"/>
</dbReference>
<feature type="compositionally biased region" description="Basic and acidic residues" evidence="23">
    <location>
        <begin position="1688"/>
        <end position="1709"/>
    </location>
</feature>
<dbReference type="InterPro" id="IPR001478">
    <property type="entry name" value="PDZ"/>
</dbReference>
<evidence type="ECO:0000256" key="5">
    <source>
        <dbReference type="ARBA" id="ARBA00022473"/>
    </source>
</evidence>
<dbReference type="GO" id="GO:0098968">
    <property type="term" value="P:neurotransmitter receptor transport postsynaptic membrane to endosome"/>
    <property type="evidence" value="ECO:0007669"/>
    <property type="project" value="TreeGrafter"/>
</dbReference>
<dbReference type="GO" id="GO:0098887">
    <property type="term" value="P:neurotransmitter receptor transport, endosome to postsynaptic membrane"/>
    <property type="evidence" value="ECO:0007669"/>
    <property type="project" value="TreeGrafter"/>
</dbReference>
<dbReference type="Gene3D" id="3.80.10.10">
    <property type="entry name" value="Ribonuclease Inhibitor"/>
    <property type="match status" value="4"/>
</dbReference>
<keyword evidence="9" id="KW-0433">Leucine-rich repeat</keyword>
<sequence length="1944" mass="214386">MLKCIPLWRCNRHVESVDKRHCNLHTVPDEIFRYSRSLEELLLDANQLKELPKLSLFSLRFFFPASLRKRRKNTGPVGQLPFFRLLNLRKLSLSDNEIQRLPPDVANFMQLVELDISRNDIPEIPESIKFCRALEIADFSGNPLSRLPDGFTQLRALAHLALNDVSLQTLPNDIGNLANLVTLELRENLLKSLPTSLSFLVKLEQLDLGSNELEVLPDTLGALPNLRELWLDRNQLSSLPAELGNLRRLVCLDVSENRLEELPSELNGLLALTDLLLTQNLLEFVPDSIGCLKQLSILKVDQNRLTHLTDSIGECENLTELVLTENLLQSLPHSLGKLKKLTNLNVDRNRLSSVPKELGGCSSLNVLSLRDNRLGRLPAELADATELHVLDVAGNRLQNLPFSLTNLNLKAMWLAENQSQPMLKFQTEDDERTGEKVLTCYLLPQQPSPSLENLLQSSVDDSWTDSNLNRVSVIQFQEETKAEEEDDEAAAERRGLQRRATPHPSELKVMKKVIEERRNEAYTSRSDGADENEDQQVHFLKLLIQSVCSSRNYTAVRFHCRFLQEKRLSDLSNQSHDSQVSNSTLSAASHEDRLNAAANSQREDLVDGHSPQDEEELDEMEVEYIEPTVHFAEEPIIRGGDEDEEEDGEDGDRSDEEDERPPFPMEKQRLIRKDTPHYKKHFKITKLPKPETVAALLQGFSPDGLNSPTGPGEEEDEEDQCTPQHHPRMEDLGDSRHHANSSQVKGVSFDQVNNLLIEPARIEEEEHTIIIQRQTGGLGISIAGGKGSTPYKGDDEGIFISRVSAEGPAARAGVKVGDKLLEVNGVDLHEAEHHTAVEALRSSGATVSMTVLREHMVEPENAITTTPLRPEDDYFPRERRSSGLAFNLEPTTSGPQQRFTTCLIRNDKGLGFSIAGGKGSTPYRTGDMGIYISRIAEGGAAHRDSVLRVGDRVISINGVDMTEARHDQAVALLTGTSPTISLVVERDPKASMGSPGQSRARAHSPPPPEPSDSPDQEEEGLQGNHLGQMEDEYPIEEVMLVKSGGPLGLSIVGGSDHASHPFGVNEPGVFISKVIPHGLASQSGLRVGDRILEVNSIDLRQATHQEAVRALLANKQEIHMLVRRDPSPPGMQEVVIQKQPGEKLGISIRGGAKGHAGNPFDSTDEGVFISKVSSIGAAARDGRLQVGMRILEVNNHSLLGMTHTEAVRVLRAVGDSLSMLVCDGFDPQKVTSVEASPGIIANPFAAGIVRKNSMESISSIDRDLSPEEMDIMQKESEMVRETSQWEREEMEKVERMRLEREEATRQLEEETENISTGPLKLDYKTLAALPTASLQKINRFSTSISPAAHMEAPLQPQYGPPLEPPGFTLGHGTESLSHLDPKTCTNEHEDYLHGSQFFPSRNSIANSAGSSTTINSSAHEEEEEECLIDSQPICFRENPFLVANRKGKGGAPGEQTLSGPPVGYGKPGQLKPWLYSKASSLAQCGLPSHHSSSSSLCAGRETRFTRPGAIHPVGRVRQGTSPATPDGHSPNPFQHGPSPFNSQTSPCAPSPTSPDEFPMNVKQAYKAFAAVPRSLAVLEPPQDLYGVRNNFHLRQSTPEPELNSEVFDDDLEAGEGPAGKLSPRQEYMNLAAVPRFSRPSMELQSPSPGGKDGPEQRSFKDRQKYFEIDVKQQTPDKPKPRVSLVGADDLKKMREEEERKFEQRAREYLLDEDDDEDDEEDLAKQMAHMKATGKVLLDGVEYKVEPVSSPSHHHTPIPHSQGRAQTSGETAHAEPRAGRGPPDKDLSPAEKRALEAEKRAMWRAARPCGLEDDVRQYEQDLAKRLYQARNEVSGAGRSEGSDGHRQVSGQQEAQHAGPADGVALACTHTLTDAHGSPCRQRSLTTDSLRPFPLPNPCTTSRYWLHARLLGPRPAPPPAFPCCLPPLVSRSIRGAGASKVSNLAG</sequence>
<dbReference type="GO" id="GO:0005912">
    <property type="term" value="C:adherens junction"/>
    <property type="evidence" value="ECO:0007669"/>
    <property type="project" value="UniProtKB-SubCell"/>
</dbReference>
<dbReference type="CDD" id="cd06702">
    <property type="entry name" value="PDZ3_Scribble-like"/>
    <property type="match status" value="1"/>
</dbReference>
<feature type="coiled-coil region" evidence="22">
    <location>
        <begin position="1286"/>
        <end position="1313"/>
    </location>
</feature>
<dbReference type="GO" id="GO:0019901">
    <property type="term" value="F:protein kinase binding"/>
    <property type="evidence" value="ECO:0007669"/>
    <property type="project" value="TreeGrafter"/>
</dbReference>
<feature type="compositionally biased region" description="Basic and acidic residues" evidence="23">
    <location>
        <begin position="1652"/>
        <end position="1679"/>
    </location>
</feature>
<dbReference type="OrthoDB" id="676979at2759"/>
<evidence type="ECO:0000256" key="12">
    <source>
        <dbReference type="ARBA" id="ARBA00022949"/>
    </source>
</evidence>
<keyword evidence="16" id="KW-0564">Palmitate</keyword>
<dbReference type="GO" id="GO:0016323">
    <property type="term" value="C:basolateral plasma membrane"/>
    <property type="evidence" value="ECO:0007669"/>
    <property type="project" value="TreeGrafter"/>
</dbReference>
<dbReference type="InterPro" id="IPR003591">
    <property type="entry name" value="Leu-rich_rpt_typical-subtyp"/>
</dbReference>
<evidence type="ECO:0000256" key="15">
    <source>
        <dbReference type="ARBA" id="ARBA00023136"/>
    </source>
</evidence>
<dbReference type="SMART" id="SM00369">
    <property type="entry name" value="LRR_TYP"/>
    <property type="match status" value="13"/>
</dbReference>
<dbReference type="SUPFAM" id="SSF52058">
    <property type="entry name" value="L domain-like"/>
    <property type="match status" value="1"/>
</dbReference>
<evidence type="ECO:0000256" key="4">
    <source>
        <dbReference type="ARBA" id="ARBA00004536"/>
    </source>
</evidence>
<dbReference type="SMART" id="SM00364">
    <property type="entry name" value="LRR_BAC"/>
    <property type="match status" value="10"/>
</dbReference>
<dbReference type="GO" id="GO:0030027">
    <property type="term" value="C:lamellipodium"/>
    <property type="evidence" value="ECO:0007669"/>
    <property type="project" value="UniProtKB-SubCell"/>
</dbReference>